<organism evidence="1 2">
    <name type="scientific">Trifolium medium</name>
    <dbReference type="NCBI Taxonomy" id="97028"/>
    <lineage>
        <taxon>Eukaryota</taxon>
        <taxon>Viridiplantae</taxon>
        <taxon>Streptophyta</taxon>
        <taxon>Embryophyta</taxon>
        <taxon>Tracheophyta</taxon>
        <taxon>Spermatophyta</taxon>
        <taxon>Magnoliopsida</taxon>
        <taxon>eudicotyledons</taxon>
        <taxon>Gunneridae</taxon>
        <taxon>Pentapetalae</taxon>
        <taxon>rosids</taxon>
        <taxon>fabids</taxon>
        <taxon>Fabales</taxon>
        <taxon>Fabaceae</taxon>
        <taxon>Papilionoideae</taxon>
        <taxon>50 kb inversion clade</taxon>
        <taxon>NPAAA clade</taxon>
        <taxon>Hologalegina</taxon>
        <taxon>IRL clade</taxon>
        <taxon>Trifolieae</taxon>
        <taxon>Trifolium</taxon>
    </lineage>
</organism>
<comment type="caution">
    <text evidence="1">The sequence shown here is derived from an EMBL/GenBank/DDBJ whole genome shotgun (WGS) entry which is preliminary data.</text>
</comment>
<evidence type="ECO:0000313" key="1">
    <source>
        <dbReference type="EMBL" id="MCH91356.1"/>
    </source>
</evidence>
<gene>
    <name evidence="1" type="ORF">A2U01_0012283</name>
</gene>
<evidence type="ECO:0000313" key="2">
    <source>
        <dbReference type="Proteomes" id="UP000265520"/>
    </source>
</evidence>
<dbReference type="AlphaFoldDB" id="A0A392MUY6"/>
<accession>A0A392MUY6</accession>
<dbReference type="EMBL" id="LXQA010020246">
    <property type="protein sequence ID" value="MCH91356.1"/>
    <property type="molecule type" value="Genomic_DNA"/>
</dbReference>
<feature type="non-terminal residue" evidence="1">
    <location>
        <position position="260"/>
    </location>
</feature>
<sequence length="260" mass="29508">MTFTSDMMMLMLECCDLIIGNWCLNSLGSVVHNFSKLQMEFLINGKKFALSGAKPIGLKLIHMSCAQAIQHGAQLCCVYMDSFNNNLELPTCNIHMTKKELPSIQVTELNYFALGHRKHILGYMLQPDSDSKVSLQNSLVLMYANCGNLNLTIFNKLVKGDAIYWKALLFAYLKLHCFVALPLFPGITPDQAAYYEVHKWLFLHRKMMIYKGSFHAPKVLTKLKDLLPKHGSRKFAANVDFVVAILHRKMIERGSVHVPL</sequence>
<reference evidence="1 2" key="1">
    <citation type="journal article" date="2018" name="Front. Plant Sci.">
        <title>Red Clover (Trifolium pratense) and Zigzag Clover (T. medium) - A Picture of Genomic Similarities and Differences.</title>
        <authorList>
            <person name="Dluhosova J."/>
            <person name="Istvanek J."/>
            <person name="Nedelnik J."/>
            <person name="Repkova J."/>
        </authorList>
    </citation>
    <scope>NUCLEOTIDE SEQUENCE [LARGE SCALE GENOMIC DNA]</scope>
    <source>
        <strain evidence="2">cv. 10/8</strain>
        <tissue evidence="1">Leaf</tissue>
    </source>
</reference>
<keyword evidence="2" id="KW-1185">Reference proteome</keyword>
<protein>
    <submittedName>
        <fullName evidence="1">Pentatricopeptide repeat-containing protein</fullName>
    </submittedName>
</protein>
<name>A0A392MUY6_9FABA</name>
<proteinExistence type="predicted"/>
<dbReference type="Proteomes" id="UP000265520">
    <property type="component" value="Unassembled WGS sequence"/>
</dbReference>